<dbReference type="PANTHER" id="PTHR23418">
    <property type="entry name" value="ACIREDUCTONE DIOXYGENASE"/>
    <property type="match status" value="1"/>
</dbReference>
<keyword evidence="8 11" id="KW-0408">Iron</keyword>
<evidence type="ECO:0000256" key="4">
    <source>
        <dbReference type="ARBA" id="ARBA00022605"/>
    </source>
</evidence>
<reference evidence="13" key="1">
    <citation type="journal article" date="2011" name="Proc. Natl. Acad. Sci. U.S.A.">
        <title>Obligate biotrophy features unraveled by the genomic analysis of rust fungi.</title>
        <authorList>
            <person name="Duplessis S."/>
            <person name="Cuomo C.A."/>
            <person name="Lin Y.-C."/>
            <person name="Aerts A."/>
            <person name="Tisserant E."/>
            <person name="Veneault-Fourrey C."/>
            <person name="Joly D.L."/>
            <person name="Hacquard S."/>
            <person name="Amselem J."/>
            <person name="Cantarel B.L."/>
            <person name="Chiu R."/>
            <person name="Coutinho P.M."/>
            <person name="Feau N."/>
            <person name="Field M."/>
            <person name="Frey P."/>
            <person name="Gelhaye E."/>
            <person name="Goldberg J."/>
            <person name="Grabherr M.G."/>
            <person name="Kodira C.D."/>
            <person name="Kohler A."/>
            <person name="Kuees U."/>
            <person name="Lindquist E.A."/>
            <person name="Lucas S.M."/>
            <person name="Mago R."/>
            <person name="Mauceli E."/>
            <person name="Morin E."/>
            <person name="Murat C."/>
            <person name="Pangilinan J.L."/>
            <person name="Park R."/>
            <person name="Pearson M."/>
            <person name="Quesneville H."/>
            <person name="Rouhier N."/>
            <person name="Sakthikumar S."/>
            <person name="Salamov A.A."/>
            <person name="Schmutz J."/>
            <person name="Selles B."/>
            <person name="Shapiro H."/>
            <person name="Tanguay P."/>
            <person name="Tuskan G.A."/>
            <person name="Henrissat B."/>
            <person name="Van de Peer Y."/>
            <person name="Rouze P."/>
            <person name="Ellis J.G."/>
            <person name="Dodds P.N."/>
            <person name="Schein J.E."/>
            <person name="Zhong S."/>
            <person name="Hamelin R.C."/>
            <person name="Grigoriev I.V."/>
            <person name="Szabo L.J."/>
            <person name="Martin F."/>
        </authorList>
    </citation>
    <scope>NUCLEOTIDE SEQUENCE [LARGE SCALE GENOMIC DNA]</scope>
    <source>
        <strain evidence="13">98AG31 / pathotype 3-4-7</strain>
    </source>
</reference>
<dbReference type="PANTHER" id="PTHR23418:SF0">
    <property type="entry name" value="ACIREDUCTONE DIOXYGENASE"/>
    <property type="match status" value="1"/>
</dbReference>
<dbReference type="UniPathway" id="UPA00904">
    <property type="reaction ID" value="UER00878"/>
</dbReference>
<dbReference type="GO" id="GO:0016151">
    <property type="term" value="F:nickel cation binding"/>
    <property type="evidence" value="ECO:0007669"/>
    <property type="project" value="UniProtKB-UniRule"/>
</dbReference>
<feature type="binding site" evidence="11">
    <location>
        <position position="87"/>
    </location>
    <ligand>
        <name>Ni(2+)</name>
        <dbReference type="ChEBI" id="CHEBI:49786"/>
        <note>for nickel-dependent acireductone dioxygenase activity</note>
    </ligand>
</feature>
<keyword evidence="10 11" id="KW-0539">Nucleus</keyword>
<dbReference type="STRING" id="747676.F4S9N3"/>
<dbReference type="FunCoup" id="F4S9N3">
    <property type="interactions" value="92"/>
</dbReference>
<dbReference type="HOGENOM" id="CLU_090154_1_0_1"/>
<evidence type="ECO:0000256" key="9">
    <source>
        <dbReference type="ARBA" id="ARBA00023167"/>
    </source>
</evidence>
<keyword evidence="4 11" id="KW-0028">Amino-acid biosynthesis</keyword>
<keyword evidence="2 11" id="KW-0963">Cytoplasm</keyword>
<dbReference type="GO" id="GO:0005737">
    <property type="term" value="C:cytoplasm"/>
    <property type="evidence" value="ECO:0007669"/>
    <property type="project" value="UniProtKB-SubCell"/>
</dbReference>
<dbReference type="EMBL" id="GL883171">
    <property type="protein sequence ID" value="EGF98668.1"/>
    <property type="molecule type" value="Genomic_DNA"/>
</dbReference>
<comment type="subcellular location">
    <subcellularLocation>
        <location evidence="11">Cytoplasm</location>
    </subcellularLocation>
    <subcellularLocation>
        <location evidence="11">Nucleus</location>
    </subcellularLocation>
</comment>
<dbReference type="GO" id="GO:0010308">
    <property type="term" value="F:acireductone dioxygenase (Ni2+-requiring) activity"/>
    <property type="evidence" value="ECO:0007669"/>
    <property type="project" value="UniProtKB-UniRule"/>
</dbReference>
<evidence type="ECO:0000313" key="13">
    <source>
        <dbReference type="Proteomes" id="UP000001072"/>
    </source>
</evidence>
<sequence>MRAYIYEESSEDQRAEHDSKVTITSDGLKDLGVLHWHTEELDEVDKLAAERGYRNRDQIIVSKEAMGDIYLTKINSFFEEHLHEDEEIRWIIDGTGYFDVRDKSDQNWIRIQVSKGDLLVLPPGIYHRFTVDTKDYIKAMRLFKDEPKWVPYNRNTETEKNPYRQAYVDTFVGGNVLPVPTIV</sequence>
<dbReference type="Gene3D" id="2.60.120.10">
    <property type="entry name" value="Jelly Rolls"/>
    <property type="match status" value="1"/>
</dbReference>
<dbReference type="GO" id="GO:0019509">
    <property type="term" value="P:L-methionine salvage from methylthioadenosine"/>
    <property type="evidence" value="ECO:0007669"/>
    <property type="project" value="UniProtKB-UniRule"/>
</dbReference>
<comment type="catalytic activity">
    <reaction evidence="11">
        <text>1,2-dihydroxy-5-(methylsulfanyl)pent-1-en-3-one + O2 = 3-(methylsulfanyl)propanoate + CO + formate + 2 H(+)</text>
        <dbReference type="Rhea" id="RHEA:14161"/>
        <dbReference type="ChEBI" id="CHEBI:15378"/>
        <dbReference type="ChEBI" id="CHEBI:15379"/>
        <dbReference type="ChEBI" id="CHEBI:15740"/>
        <dbReference type="ChEBI" id="CHEBI:17245"/>
        <dbReference type="ChEBI" id="CHEBI:49016"/>
        <dbReference type="ChEBI" id="CHEBI:49252"/>
        <dbReference type="EC" id="1.13.11.53"/>
    </reaction>
</comment>
<dbReference type="EC" id="1.13.11.53" evidence="11"/>
<evidence type="ECO:0000256" key="3">
    <source>
        <dbReference type="ARBA" id="ARBA00022596"/>
    </source>
</evidence>
<dbReference type="InterPro" id="IPR027496">
    <property type="entry name" value="ARD_euk"/>
</dbReference>
<feature type="binding site" evidence="11">
    <location>
        <position position="87"/>
    </location>
    <ligand>
        <name>Fe(2+)</name>
        <dbReference type="ChEBI" id="CHEBI:29033"/>
        <note>for iron-dependent acireductone dioxygenase activity</note>
    </ligand>
</feature>
<comment type="similarity">
    <text evidence="11">Belongs to the acireductone dioxygenase (ARD) family.</text>
</comment>
<keyword evidence="5 11" id="KW-0479">Metal-binding</keyword>
<dbReference type="HAMAP" id="MF_03154">
    <property type="entry name" value="Salvage_MtnD_euk"/>
    <property type="match status" value="1"/>
</dbReference>
<dbReference type="InterPro" id="IPR014710">
    <property type="entry name" value="RmlC-like_jellyroll"/>
</dbReference>
<comment type="pathway">
    <text evidence="11">Amino-acid biosynthesis; L-methionine biosynthesis via salvage pathway; L-methionine from S-methyl-5-thio-alpha-D-ribose 1-phosphate: step 5/6.</text>
</comment>
<gene>
    <name evidence="11" type="primary">ADI1</name>
    <name evidence="12" type="ORF">MELLADRAFT_73563</name>
</gene>
<dbReference type="KEGG" id="mlr:MELLADRAFT_73563"/>
<evidence type="ECO:0000256" key="10">
    <source>
        <dbReference type="ARBA" id="ARBA00023242"/>
    </source>
</evidence>
<name>F4S9N3_MELLP</name>
<evidence type="ECO:0000256" key="11">
    <source>
        <dbReference type="HAMAP-Rule" id="MF_03154"/>
    </source>
</evidence>
<evidence type="ECO:0000256" key="7">
    <source>
        <dbReference type="ARBA" id="ARBA00023002"/>
    </source>
</evidence>
<dbReference type="AlphaFoldDB" id="F4S9N3"/>
<feature type="binding site" evidence="11">
    <location>
        <position position="83"/>
    </location>
    <ligand>
        <name>Fe(2+)</name>
        <dbReference type="ChEBI" id="CHEBI:29033"/>
        <note>for iron-dependent acireductone dioxygenase activity</note>
    </ligand>
</feature>
<dbReference type="GO" id="GO:0005506">
    <property type="term" value="F:iron ion binding"/>
    <property type="evidence" value="ECO:0007669"/>
    <property type="project" value="UniProtKB-UniRule"/>
</dbReference>
<dbReference type="RefSeq" id="XP_007418055.1">
    <property type="nucleotide sequence ID" value="XM_007417993.1"/>
</dbReference>
<dbReference type="GeneID" id="18932420"/>
<evidence type="ECO:0000256" key="2">
    <source>
        <dbReference type="ARBA" id="ARBA00022490"/>
    </source>
</evidence>
<keyword evidence="13" id="KW-1185">Reference proteome</keyword>
<accession>F4S9N3</accession>
<feature type="binding site" evidence="11">
    <location>
        <position position="81"/>
    </location>
    <ligand>
        <name>Ni(2+)</name>
        <dbReference type="ChEBI" id="CHEBI:49786"/>
        <note>for nickel-dependent acireductone dioxygenase activity</note>
    </ligand>
</feature>
<dbReference type="FunFam" id="2.60.120.10:FF:000079">
    <property type="entry name" value="1,2-dihydroxy-3-keto-5-methylthiopentene dioxygenase"/>
    <property type="match status" value="1"/>
</dbReference>
<keyword evidence="6 11" id="KW-0223">Dioxygenase</keyword>
<feature type="binding site" evidence="11">
    <location>
        <position position="81"/>
    </location>
    <ligand>
        <name>Fe(2+)</name>
        <dbReference type="ChEBI" id="CHEBI:29033"/>
        <note>for iron-dependent acireductone dioxygenase activity</note>
    </ligand>
</feature>
<evidence type="ECO:0000256" key="5">
    <source>
        <dbReference type="ARBA" id="ARBA00022723"/>
    </source>
</evidence>
<proteinExistence type="inferred from homology"/>
<dbReference type="InterPro" id="IPR004313">
    <property type="entry name" value="ARD"/>
</dbReference>
<feature type="binding site" evidence="11">
    <location>
        <position position="127"/>
    </location>
    <ligand>
        <name>Ni(2+)</name>
        <dbReference type="ChEBI" id="CHEBI:49786"/>
        <note>for nickel-dependent acireductone dioxygenase activity</note>
    </ligand>
</feature>
<comment type="function">
    <text evidence="11">Catalyzes 2 different reactions between oxygen and the acireductone 1,2-dihydroxy-3-keto-5-methylthiopentene (DHK-MTPene) depending upon the metal bound in the active site. Fe-containing acireductone dioxygenase (Fe-ARD) produces formate and 2-keto-4-methylthiobutyrate (KMTB), the alpha-ketoacid precursor of methionine in the methionine recycle pathway. Ni-containing acireductone dioxygenase (Ni-ARD) produces methylthiopropionate, carbon monoxide and formate, and does not lie on the methionine recycle pathway.</text>
</comment>
<evidence type="ECO:0000256" key="1">
    <source>
        <dbReference type="ARBA" id="ARBA00000428"/>
    </source>
</evidence>
<keyword evidence="7 11" id="KW-0560">Oxidoreductase</keyword>
<evidence type="ECO:0000256" key="6">
    <source>
        <dbReference type="ARBA" id="ARBA00022964"/>
    </source>
</evidence>
<comment type="catalytic activity">
    <reaction evidence="1 11">
        <text>1,2-dihydroxy-5-(methylsulfanyl)pent-1-en-3-one + O2 = 4-methylsulfanyl-2-oxobutanoate + formate + 2 H(+)</text>
        <dbReference type="Rhea" id="RHEA:24504"/>
        <dbReference type="ChEBI" id="CHEBI:15378"/>
        <dbReference type="ChEBI" id="CHEBI:15379"/>
        <dbReference type="ChEBI" id="CHEBI:15740"/>
        <dbReference type="ChEBI" id="CHEBI:16723"/>
        <dbReference type="ChEBI" id="CHEBI:49252"/>
        <dbReference type="EC" id="1.13.11.54"/>
    </reaction>
</comment>
<protein>
    <recommendedName>
        <fullName evidence="11">Acireductone dioxygenase</fullName>
    </recommendedName>
    <alternativeName>
        <fullName evidence="11">Acireductone dioxygenase (Fe(2+)-requiring)</fullName>
        <shortName evidence="11">ARD'</shortName>
        <shortName evidence="11">Fe-ARD</shortName>
        <ecNumber evidence="11">1.13.11.54</ecNumber>
    </alternativeName>
    <alternativeName>
        <fullName evidence="11">Acireductone dioxygenase (Ni(2+)-requiring)</fullName>
        <shortName evidence="11">ARD</shortName>
        <shortName evidence="11">Ni-ARD</shortName>
        <ecNumber evidence="11">1.13.11.53</ecNumber>
    </alternativeName>
</protein>
<feature type="binding site" evidence="11">
    <location>
        <position position="83"/>
    </location>
    <ligand>
        <name>Ni(2+)</name>
        <dbReference type="ChEBI" id="CHEBI:49786"/>
        <note>for nickel-dependent acireductone dioxygenase activity</note>
    </ligand>
</feature>
<dbReference type="Pfam" id="PF03079">
    <property type="entry name" value="ARD"/>
    <property type="match status" value="1"/>
</dbReference>
<evidence type="ECO:0000313" key="12">
    <source>
        <dbReference type="EMBL" id="EGF98668.1"/>
    </source>
</evidence>
<dbReference type="InterPro" id="IPR011051">
    <property type="entry name" value="RmlC_Cupin_sf"/>
</dbReference>
<organism evidence="13">
    <name type="scientific">Melampsora larici-populina (strain 98AG31 / pathotype 3-4-7)</name>
    <name type="common">Poplar leaf rust fungus</name>
    <dbReference type="NCBI Taxonomy" id="747676"/>
    <lineage>
        <taxon>Eukaryota</taxon>
        <taxon>Fungi</taxon>
        <taxon>Dikarya</taxon>
        <taxon>Basidiomycota</taxon>
        <taxon>Pucciniomycotina</taxon>
        <taxon>Pucciniomycetes</taxon>
        <taxon>Pucciniales</taxon>
        <taxon>Melampsoraceae</taxon>
        <taxon>Melampsora</taxon>
    </lineage>
</organism>
<dbReference type="GO" id="GO:0005634">
    <property type="term" value="C:nucleus"/>
    <property type="evidence" value="ECO:0007669"/>
    <property type="project" value="UniProtKB-SubCell"/>
</dbReference>
<keyword evidence="9 11" id="KW-0486">Methionine biosynthesis</keyword>
<comment type="cofactor">
    <cofactor evidence="11">
        <name>Fe(2+)</name>
        <dbReference type="ChEBI" id="CHEBI:29033"/>
    </cofactor>
    <cofactor evidence="11">
        <name>Ni(2+)</name>
        <dbReference type="ChEBI" id="CHEBI:49786"/>
    </cofactor>
    <text evidence="11">Binds either 1 Fe or Ni cation per monomer. Iron-binding promotes an acireductone dioxygenase reaction producing 2-keto-4-methylthiobutyrate, while nickel-binding promotes an acireductone dioxygenase reaction producing 3-(methylsulfanyl)propanoate.</text>
</comment>
<dbReference type="VEuPathDB" id="FungiDB:MELLADRAFT_73563"/>
<dbReference type="eggNOG" id="KOG2107">
    <property type="taxonomic scope" value="Eukaryota"/>
</dbReference>
<dbReference type="GO" id="GO:0010309">
    <property type="term" value="F:acireductone dioxygenase [iron(II)-requiring] activity"/>
    <property type="evidence" value="ECO:0007669"/>
    <property type="project" value="UniProtKB-UniRule"/>
</dbReference>
<dbReference type="Proteomes" id="UP000001072">
    <property type="component" value="Unassembled WGS sequence"/>
</dbReference>
<dbReference type="InParanoid" id="F4S9N3"/>
<dbReference type="EC" id="1.13.11.54" evidence="11"/>
<dbReference type="OrthoDB" id="1867259at2759"/>
<evidence type="ECO:0000256" key="8">
    <source>
        <dbReference type="ARBA" id="ARBA00023004"/>
    </source>
</evidence>
<dbReference type="SUPFAM" id="SSF51182">
    <property type="entry name" value="RmlC-like cupins"/>
    <property type="match status" value="1"/>
</dbReference>
<keyword evidence="3 11" id="KW-0533">Nickel</keyword>
<feature type="binding site" evidence="11">
    <location>
        <position position="127"/>
    </location>
    <ligand>
        <name>Fe(2+)</name>
        <dbReference type="ChEBI" id="CHEBI:29033"/>
        <note>for iron-dependent acireductone dioxygenase activity</note>
    </ligand>
</feature>
<dbReference type="CDD" id="cd02232">
    <property type="entry name" value="cupin_ARD"/>
    <property type="match status" value="1"/>
</dbReference>